<feature type="non-terminal residue" evidence="2">
    <location>
        <position position="1"/>
    </location>
</feature>
<comment type="caution">
    <text evidence="2">The sequence shown here is derived from an EMBL/GenBank/DDBJ whole genome shotgun (WGS) entry which is preliminary data.</text>
</comment>
<dbReference type="OrthoDB" id="1660894at2759"/>
<evidence type="ECO:0000256" key="1">
    <source>
        <dbReference type="SAM" id="MobiDB-lite"/>
    </source>
</evidence>
<accession>A0A371E0M4</accession>
<feature type="compositionally biased region" description="Pro residues" evidence="1">
    <location>
        <begin position="52"/>
        <end position="63"/>
    </location>
</feature>
<sequence>MGNNAPSTEALTRKLDEILTDTESDVGQFCFEEETIEEVMQELYKEIIMASPPQPPSPTPTPFPSSSNASLLLQVQPQLQSVSPQLGQDKKDQEDFDDEWLARVLNWGQLQLIKDFIAEKHI</sequence>
<dbReference type="EMBL" id="QJKJ01017657">
    <property type="protein sequence ID" value="RDX58281.1"/>
    <property type="molecule type" value="Genomic_DNA"/>
</dbReference>
<dbReference type="AlphaFoldDB" id="A0A371E0M4"/>
<keyword evidence="3" id="KW-1185">Reference proteome</keyword>
<dbReference type="Proteomes" id="UP000257109">
    <property type="component" value="Unassembled WGS sequence"/>
</dbReference>
<name>A0A371E0M4_MUCPR</name>
<proteinExistence type="predicted"/>
<reference evidence="2" key="1">
    <citation type="submission" date="2018-05" db="EMBL/GenBank/DDBJ databases">
        <title>Draft genome of Mucuna pruriens seed.</title>
        <authorList>
            <person name="Nnadi N.E."/>
            <person name="Vos R."/>
            <person name="Hasami M.H."/>
            <person name="Devisetty U.K."/>
            <person name="Aguiy J.C."/>
        </authorList>
    </citation>
    <scope>NUCLEOTIDE SEQUENCE [LARGE SCALE GENOMIC DNA]</scope>
    <source>
        <strain evidence="2">JCA_2017</strain>
    </source>
</reference>
<evidence type="ECO:0000313" key="2">
    <source>
        <dbReference type="EMBL" id="RDX58281.1"/>
    </source>
</evidence>
<organism evidence="2 3">
    <name type="scientific">Mucuna pruriens</name>
    <name type="common">Velvet bean</name>
    <name type="synonym">Dolichos pruriens</name>
    <dbReference type="NCBI Taxonomy" id="157652"/>
    <lineage>
        <taxon>Eukaryota</taxon>
        <taxon>Viridiplantae</taxon>
        <taxon>Streptophyta</taxon>
        <taxon>Embryophyta</taxon>
        <taxon>Tracheophyta</taxon>
        <taxon>Spermatophyta</taxon>
        <taxon>Magnoliopsida</taxon>
        <taxon>eudicotyledons</taxon>
        <taxon>Gunneridae</taxon>
        <taxon>Pentapetalae</taxon>
        <taxon>rosids</taxon>
        <taxon>fabids</taxon>
        <taxon>Fabales</taxon>
        <taxon>Fabaceae</taxon>
        <taxon>Papilionoideae</taxon>
        <taxon>50 kb inversion clade</taxon>
        <taxon>NPAAA clade</taxon>
        <taxon>indigoferoid/millettioid clade</taxon>
        <taxon>Phaseoleae</taxon>
        <taxon>Mucuna</taxon>
    </lineage>
</organism>
<protein>
    <submittedName>
        <fullName evidence="2">Uncharacterized protein</fullName>
    </submittedName>
</protein>
<feature type="region of interest" description="Disordered" evidence="1">
    <location>
        <begin position="49"/>
        <end position="70"/>
    </location>
</feature>
<evidence type="ECO:0000313" key="3">
    <source>
        <dbReference type="Proteomes" id="UP000257109"/>
    </source>
</evidence>
<gene>
    <name evidence="2" type="ORF">CR513_62412</name>
</gene>